<keyword evidence="3" id="KW-1185">Reference proteome</keyword>
<dbReference type="AlphaFoldDB" id="A0AAD6UZB9"/>
<feature type="transmembrane region" description="Helical" evidence="1">
    <location>
        <begin position="109"/>
        <end position="129"/>
    </location>
</feature>
<gene>
    <name evidence="2" type="ORF">GGX14DRAFT_573716</name>
</gene>
<evidence type="ECO:0000313" key="2">
    <source>
        <dbReference type="EMBL" id="KAJ7198157.1"/>
    </source>
</evidence>
<feature type="transmembrane region" description="Helical" evidence="1">
    <location>
        <begin position="191"/>
        <end position="212"/>
    </location>
</feature>
<feature type="transmembrane region" description="Helical" evidence="1">
    <location>
        <begin position="149"/>
        <end position="171"/>
    </location>
</feature>
<name>A0AAD6UZB9_9AGAR</name>
<evidence type="ECO:0000256" key="1">
    <source>
        <dbReference type="SAM" id="Phobius"/>
    </source>
</evidence>
<organism evidence="2 3">
    <name type="scientific">Mycena pura</name>
    <dbReference type="NCBI Taxonomy" id="153505"/>
    <lineage>
        <taxon>Eukaryota</taxon>
        <taxon>Fungi</taxon>
        <taxon>Dikarya</taxon>
        <taxon>Basidiomycota</taxon>
        <taxon>Agaricomycotina</taxon>
        <taxon>Agaricomycetes</taxon>
        <taxon>Agaricomycetidae</taxon>
        <taxon>Agaricales</taxon>
        <taxon>Marasmiineae</taxon>
        <taxon>Mycenaceae</taxon>
        <taxon>Mycena</taxon>
    </lineage>
</organism>
<protein>
    <submittedName>
        <fullName evidence="2">Uncharacterized protein</fullName>
    </submittedName>
</protein>
<sequence length="263" mass="28925">MFVQADGDPSLDISAISDYAGDRADSGLGTHLSMLWGQHTLPMPYLRSSRIVQVDSLWSNVPAFLTLTTIDMALPLLVNLYRLVCILCLFQFVSGVLTIRYFGLADSGLSQLFWATGAGLTLVIAYRLLQITRRPEHRLARVDRHVLAILLLVAISIFYGAFGVAFLVPGLGRPTVLAPCFAVGFMSARCVPVALDIALPGAVFTTLTFAIVRIRRRASTIYGDEMVLRPVTPTLMPAWELGNVAEMERAEEESELLVLSRLR</sequence>
<keyword evidence="1" id="KW-1133">Transmembrane helix</keyword>
<feature type="transmembrane region" description="Helical" evidence="1">
    <location>
        <begin position="80"/>
        <end position="103"/>
    </location>
</feature>
<keyword evidence="1" id="KW-0812">Transmembrane</keyword>
<evidence type="ECO:0000313" key="3">
    <source>
        <dbReference type="Proteomes" id="UP001219525"/>
    </source>
</evidence>
<accession>A0AAD6UZB9</accession>
<keyword evidence="1" id="KW-0472">Membrane</keyword>
<proteinExistence type="predicted"/>
<reference evidence="2" key="1">
    <citation type="submission" date="2023-03" db="EMBL/GenBank/DDBJ databases">
        <title>Massive genome expansion in bonnet fungi (Mycena s.s.) driven by repeated elements and novel gene families across ecological guilds.</title>
        <authorList>
            <consortium name="Lawrence Berkeley National Laboratory"/>
            <person name="Harder C.B."/>
            <person name="Miyauchi S."/>
            <person name="Viragh M."/>
            <person name="Kuo A."/>
            <person name="Thoen E."/>
            <person name="Andreopoulos B."/>
            <person name="Lu D."/>
            <person name="Skrede I."/>
            <person name="Drula E."/>
            <person name="Henrissat B."/>
            <person name="Morin E."/>
            <person name="Kohler A."/>
            <person name="Barry K."/>
            <person name="LaButti K."/>
            <person name="Morin E."/>
            <person name="Salamov A."/>
            <person name="Lipzen A."/>
            <person name="Mereny Z."/>
            <person name="Hegedus B."/>
            <person name="Baldrian P."/>
            <person name="Stursova M."/>
            <person name="Weitz H."/>
            <person name="Taylor A."/>
            <person name="Grigoriev I.V."/>
            <person name="Nagy L.G."/>
            <person name="Martin F."/>
            <person name="Kauserud H."/>
        </authorList>
    </citation>
    <scope>NUCLEOTIDE SEQUENCE</scope>
    <source>
        <strain evidence="2">9144</strain>
    </source>
</reference>
<dbReference type="Proteomes" id="UP001219525">
    <property type="component" value="Unassembled WGS sequence"/>
</dbReference>
<dbReference type="EMBL" id="JARJCW010000074">
    <property type="protein sequence ID" value="KAJ7198157.1"/>
    <property type="molecule type" value="Genomic_DNA"/>
</dbReference>
<comment type="caution">
    <text evidence="2">The sequence shown here is derived from an EMBL/GenBank/DDBJ whole genome shotgun (WGS) entry which is preliminary data.</text>
</comment>